<evidence type="ECO:0000256" key="1">
    <source>
        <dbReference type="SAM" id="MobiDB-lite"/>
    </source>
</evidence>
<evidence type="ECO:0000313" key="2">
    <source>
        <dbReference type="EMBL" id="KAL0568295.1"/>
    </source>
</evidence>
<name>A0ABR3EZR5_9AGAR</name>
<comment type="caution">
    <text evidence="2">The sequence shown here is derived from an EMBL/GenBank/DDBJ whole genome shotgun (WGS) entry which is preliminary data.</text>
</comment>
<feature type="compositionally biased region" description="Low complexity" evidence="1">
    <location>
        <begin position="21"/>
        <end position="33"/>
    </location>
</feature>
<feature type="compositionally biased region" description="Basic and acidic residues" evidence="1">
    <location>
        <begin position="112"/>
        <end position="121"/>
    </location>
</feature>
<evidence type="ECO:0000313" key="3">
    <source>
        <dbReference type="Proteomes" id="UP001465976"/>
    </source>
</evidence>
<feature type="region of interest" description="Disordered" evidence="1">
    <location>
        <begin position="101"/>
        <end position="147"/>
    </location>
</feature>
<gene>
    <name evidence="2" type="ORF">V5O48_013695</name>
</gene>
<dbReference type="Proteomes" id="UP001465976">
    <property type="component" value="Unassembled WGS sequence"/>
</dbReference>
<feature type="region of interest" description="Disordered" evidence="1">
    <location>
        <begin position="1"/>
        <end position="86"/>
    </location>
</feature>
<reference evidence="2 3" key="1">
    <citation type="submission" date="2024-02" db="EMBL/GenBank/DDBJ databases">
        <title>A draft genome for the cacao thread blight pathogen Marasmius crinis-equi.</title>
        <authorList>
            <person name="Cohen S.P."/>
            <person name="Baruah I.K."/>
            <person name="Amoako-Attah I."/>
            <person name="Bukari Y."/>
            <person name="Meinhardt L.W."/>
            <person name="Bailey B.A."/>
        </authorList>
    </citation>
    <scope>NUCLEOTIDE SEQUENCE [LARGE SCALE GENOMIC DNA]</scope>
    <source>
        <strain evidence="2 3">GH-76</strain>
    </source>
</reference>
<dbReference type="EMBL" id="JBAHYK010001371">
    <property type="protein sequence ID" value="KAL0568295.1"/>
    <property type="molecule type" value="Genomic_DNA"/>
</dbReference>
<accession>A0ABR3EZR5</accession>
<keyword evidence="3" id="KW-1185">Reference proteome</keyword>
<organism evidence="2 3">
    <name type="scientific">Marasmius crinis-equi</name>
    <dbReference type="NCBI Taxonomy" id="585013"/>
    <lineage>
        <taxon>Eukaryota</taxon>
        <taxon>Fungi</taxon>
        <taxon>Dikarya</taxon>
        <taxon>Basidiomycota</taxon>
        <taxon>Agaricomycotina</taxon>
        <taxon>Agaricomycetes</taxon>
        <taxon>Agaricomycetidae</taxon>
        <taxon>Agaricales</taxon>
        <taxon>Marasmiineae</taxon>
        <taxon>Marasmiaceae</taxon>
        <taxon>Marasmius</taxon>
    </lineage>
</organism>
<feature type="compositionally biased region" description="Polar residues" evidence="1">
    <location>
        <begin position="1"/>
        <end position="10"/>
    </location>
</feature>
<proteinExistence type="predicted"/>
<sequence>MSKLSLNSDSESTEDWDRSMSQDSQSSESSPDSSEPKTPRNSVMFPRNGNEEPDGTPSGNGRQKRSLSELLRLHSEKGTECTFTPDEAQRLGDVLGEWINASSSPYEGEDDFFQRSHDDMSIPRSPNPNMTANARPRGQSESIGSKS</sequence>
<protein>
    <submittedName>
        <fullName evidence="2">Uncharacterized protein</fullName>
    </submittedName>
</protein>